<keyword evidence="3" id="KW-1185">Reference proteome</keyword>
<dbReference type="SUPFAM" id="SSF56112">
    <property type="entry name" value="Protein kinase-like (PK-like)"/>
    <property type="match status" value="1"/>
</dbReference>
<evidence type="ECO:0000256" key="1">
    <source>
        <dbReference type="SAM" id="MobiDB-lite"/>
    </source>
</evidence>
<evidence type="ECO:0000313" key="3">
    <source>
        <dbReference type="Proteomes" id="UP001648503"/>
    </source>
</evidence>
<dbReference type="Proteomes" id="UP001648503">
    <property type="component" value="Unassembled WGS sequence"/>
</dbReference>
<comment type="caution">
    <text evidence="2">The sequence shown here is derived from an EMBL/GenBank/DDBJ whole genome shotgun (WGS) entry which is preliminary data.</text>
</comment>
<protein>
    <recommendedName>
        <fullName evidence="4">Protein kinase domain-containing protein</fullName>
    </recommendedName>
</protein>
<organism evidence="2 3">
    <name type="scientific">Batrachochytrium salamandrivorans</name>
    <dbReference type="NCBI Taxonomy" id="1357716"/>
    <lineage>
        <taxon>Eukaryota</taxon>
        <taxon>Fungi</taxon>
        <taxon>Fungi incertae sedis</taxon>
        <taxon>Chytridiomycota</taxon>
        <taxon>Chytridiomycota incertae sedis</taxon>
        <taxon>Chytridiomycetes</taxon>
        <taxon>Rhizophydiales</taxon>
        <taxon>Rhizophydiales incertae sedis</taxon>
        <taxon>Batrachochytrium</taxon>
    </lineage>
</organism>
<name>A0ABQ8FQL9_9FUNG</name>
<dbReference type="Gene3D" id="3.30.200.20">
    <property type="entry name" value="Phosphorylase Kinase, domain 1"/>
    <property type="match status" value="1"/>
</dbReference>
<dbReference type="InterPro" id="IPR011009">
    <property type="entry name" value="Kinase-like_dom_sf"/>
</dbReference>
<sequence>MLSHSTIHHVDQAIKWDLDGIKGGYHQQKQPELQRPTLHTDSPSARPKLPRPTCMTLEKSEPYIRIQRNDEYTPFFEEEYKYFKSEYRSVKKLGQCLFGAVHLAIKRSSGLKVVYKIIEKEDVKFYALESSPPPECHSTKVSTLYGKHAGARCMSPRPQSLLLPFEIKLQEYLSHLGYENSYVPRLLTTF</sequence>
<feature type="region of interest" description="Disordered" evidence="1">
    <location>
        <begin position="27"/>
        <end position="51"/>
    </location>
</feature>
<evidence type="ECO:0008006" key="4">
    <source>
        <dbReference type="Google" id="ProtNLM"/>
    </source>
</evidence>
<accession>A0ABQ8FQL9</accession>
<proteinExistence type="predicted"/>
<evidence type="ECO:0000313" key="2">
    <source>
        <dbReference type="EMBL" id="KAH6600962.1"/>
    </source>
</evidence>
<feature type="compositionally biased region" description="Polar residues" evidence="1">
    <location>
        <begin position="27"/>
        <end position="43"/>
    </location>
</feature>
<reference evidence="2 3" key="1">
    <citation type="submission" date="2021-02" db="EMBL/GenBank/DDBJ databases">
        <title>Variation within the Batrachochytrium salamandrivorans European outbreak.</title>
        <authorList>
            <person name="Kelly M."/>
            <person name="Pasmans F."/>
            <person name="Shea T.P."/>
            <person name="Munoz J.F."/>
            <person name="Carranza S."/>
            <person name="Cuomo C.A."/>
            <person name="Martel A."/>
        </authorList>
    </citation>
    <scope>NUCLEOTIDE SEQUENCE [LARGE SCALE GENOMIC DNA]</scope>
    <source>
        <strain evidence="2 3">AMFP18/2</strain>
    </source>
</reference>
<gene>
    <name evidence="2" type="ORF">BASA50_001967</name>
</gene>
<dbReference type="EMBL" id="JAFCIX010000024">
    <property type="protein sequence ID" value="KAH6600962.1"/>
    <property type="molecule type" value="Genomic_DNA"/>
</dbReference>